<evidence type="ECO:0000313" key="1">
    <source>
        <dbReference type="EMBL" id="KAK4243367.1"/>
    </source>
</evidence>
<dbReference type="EMBL" id="MU857825">
    <property type="protein sequence ID" value="KAK4243367.1"/>
    <property type="molecule type" value="Genomic_DNA"/>
</dbReference>
<dbReference type="Gene3D" id="3.90.79.10">
    <property type="entry name" value="Nucleoside Triphosphate Pyrophosphohydrolase"/>
    <property type="match status" value="1"/>
</dbReference>
<accession>A0AAN7CLQ0</accession>
<reference evidence="1" key="1">
    <citation type="journal article" date="2023" name="Mol. Phylogenet. Evol.">
        <title>Genome-scale phylogeny and comparative genomics of the fungal order Sordariales.</title>
        <authorList>
            <person name="Hensen N."/>
            <person name="Bonometti L."/>
            <person name="Westerberg I."/>
            <person name="Brannstrom I.O."/>
            <person name="Guillou S."/>
            <person name="Cros-Aarteil S."/>
            <person name="Calhoun S."/>
            <person name="Haridas S."/>
            <person name="Kuo A."/>
            <person name="Mondo S."/>
            <person name="Pangilinan J."/>
            <person name="Riley R."/>
            <person name="LaButti K."/>
            <person name="Andreopoulos B."/>
            <person name="Lipzen A."/>
            <person name="Chen C."/>
            <person name="Yan M."/>
            <person name="Daum C."/>
            <person name="Ng V."/>
            <person name="Clum A."/>
            <person name="Steindorff A."/>
            <person name="Ohm R.A."/>
            <person name="Martin F."/>
            <person name="Silar P."/>
            <person name="Natvig D.O."/>
            <person name="Lalanne C."/>
            <person name="Gautier V."/>
            <person name="Ament-Velasquez S.L."/>
            <person name="Kruys A."/>
            <person name="Hutchinson M.I."/>
            <person name="Powell A.J."/>
            <person name="Barry K."/>
            <person name="Miller A.N."/>
            <person name="Grigoriev I.V."/>
            <person name="Debuchy R."/>
            <person name="Gladieux P."/>
            <person name="Hiltunen Thoren M."/>
            <person name="Johannesson H."/>
        </authorList>
    </citation>
    <scope>NUCLEOTIDE SEQUENCE</scope>
    <source>
        <strain evidence="1">CBS 359.72</strain>
    </source>
</reference>
<dbReference type="Proteomes" id="UP001303647">
    <property type="component" value="Unassembled WGS sequence"/>
</dbReference>
<evidence type="ECO:0008006" key="3">
    <source>
        <dbReference type="Google" id="ProtNLM"/>
    </source>
</evidence>
<organism evidence="1 2">
    <name type="scientific">Corynascus novoguineensis</name>
    <dbReference type="NCBI Taxonomy" id="1126955"/>
    <lineage>
        <taxon>Eukaryota</taxon>
        <taxon>Fungi</taxon>
        <taxon>Dikarya</taxon>
        <taxon>Ascomycota</taxon>
        <taxon>Pezizomycotina</taxon>
        <taxon>Sordariomycetes</taxon>
        <taxon>Sordariomycetidae</taxon>
        <taxon>Sordariales</taxon>
        <taxon>Chaetomiaceae</taxon>
        <taxon>Corynascus</taxon>
    </lineage>
</organism>
<gene>
    <name evidence="1" type="ORF">C7999DRAFT_36307</name>
</gene>
<proteinExistence type="predicted"/>
<dbReference type="SUPFAM" id="SSF55811">
    <property type="entry name" value="Nudix"/>
    <property type="match status" value="1"/>
</dbReference>
<comment type="caution">
    <text evidence="1">The sequence shown here is derived from an EMBL/GenBank/DDBJ whole genome shotgun (WGS) entry which is preliminary data.</text>
</comment>
<keyword evidence="2" id="KW-1185">Reference proteome</keyword>
<evidence type="ECO:0000313" key="2">
    <source>
        <dbReference type="Proteomes" id="UP001303647"/>
    </source>
</evidence>
<name>A0AAN7CLQ0_9PEZI</name>
<sequence>MPCSDKFTIDQDNKWICPKWSNAADVNGAFEKVIATAIDSELFPEVLHGQHSEMYRIVGAPGIKIERLTTSLFGIVAVTACLIACVRNADGSIKGVWISKRGEEVLSSGQLGVMAAGGVRANQTPGEYILEEAREEVSLSPDVIKQHARKTGVIRYAA</sequence>
<protein>
    <recommendedName>
        <fullName evidence="3">Nudix hydrolase domain-containing protein</fullName>
    </recommendedName>
</protein>
<reference evidence="1" key="2">
    <citation type="submission" date="2023-05" db="EMBL/GenBank/DDBJ databases">
        <authorList>
            <consortium name="Lawrence Berkeley National Laboratory"/>
            <person name="Steindorff A."/>
            <person name="Hensen N."/>
            <person name="Bonometti L."/>
            <person name="Westerberg I."/>
            <person name="Brannstrom I.O."/>
            <person name="Guillou S."/>
            <person name="Cros-Aarteil S."/>
            <person name="Calhoun S."/>
            <person name="Haridas S."/>
            <person name="Kuo A."/>
            <person name="Mondo S."/>
            <person name="Pangilinan J."/>
            <person name="Riley R."/>
            <person name="Labutti K."/>
            <person name="Andreopoulos B."/>
            <person name="Lipzen A."/>
            <person name="Chen C."/>
            <person name="Yanf M."/>
            <person name="Daum C."/>
            <person name="Ng V."/>
            <person name="Clum A."/>
            <person name="Ohm R."/>
            <person name="Martin F."/>
            <person name="Silar P."/>
            <person name="Natvig D."/>
            <person name="Lalanne C."/>
            <person name="Gautier V."/>
            <person name="Ament-Velasquez S.L."/>
            <person name="Kruys A."/>
            <person name="Hutchinson M.I."/>
            <person name="Powell A.J."/>
            <person name="Barry K."/>
            <person name="Miller A.N."/>
            <person name="Grigoriev I.V."/>
            <person name="Debuchy R."/>
            <person name="Gladieux P."/>
            <person name="Thoren M.H."/>
            <person name="Johannesson H."/>
        </authorList>
    </citation>
    <scope>NUCLEOTIDE SEQUENCE</scope>
    <source>
        <strain evidence="1">CBS 359.72</strain>
    </source>
</reference>
<dbReference type="InterPro" id="IPR015797">
    <property type="entry name" value="NUDIX_hydrolase-like_dom_sf"/>
</dbReference>
<dbReference type="AlphaFoldDB" id="A0AAN7CLQ0"/>